<dbReference type="Proteomes" id="UP001295740">
    <property type="component" value="Unassembled WGS sequence"/>
</dbReference>
<name>A0AAI8YFV2_9PEZI</name>
<evidence type="ECO:0000313" key="2">
    <source>
        <dbReference type="EMBL" id="CAJ2503222.1"/>
    </source>
</evidence>
<dbReference type="AlphaFoldDB" id="A0AAI8YFV2"/>
<organism evidence="2 3">
    <name type="scientific">Anthostomella pinea</name>
    <dbReference type="NCBI Taxonomy" id="933095"/>
    <lineage>
        <taxon>Eukaryota</taxon>
        <taxon>Fungi</taxon>
        <taxon>Dikarya</taxon>
        <taxon>Ascomycota</taxon>
        <taxon>Pezizomycotina</taxon>
        <taxon>Sordariomycetes</taxon>
        <taxon>Xylariomycetidae</taxon>
        <taxon>Xylariales</taxon>
        <taxon>Xylariaceae</taxon>
        <taxon>Anthostomella</taxon>
    </lineage>
</organism>
<keyword evidence="3" id="KW-1185">Reference proteome</keyword>
<dbReference type="InterPro" id="IPR045518">
    <property type="entry name" value="2EXR"/>
</dbReference>
<gene>
    <name evidence="2" type="ORF">KHLLAP_LOCUS3690</name>
</gene>
<protein>
    <submittedName>
        <fullName evidence="2">Uu.00g106160.m01.CDS01</fullName>
    </submittedName>
</protein>
<dbReference type="EMBL" id="CAUWAG010000004">
    <property type="protein sequence ID" value="CAJ2503222.1"/>
    <property type="molecule type" value="Genomic_DNA"/>
</dbReference>
<accession>A0AAI8YFV2</accession>
<evidence type="ECO:0000313" key="3">
    <source>
        <dbReference type="Proteomes" id="UP001295740"/>
    </source>
</evidence>
<feature type="domain" description="2EXR" evidence="1">
    <location>
        <begin position="18"/>
        <end position="91"/>
    </location>
</feature>
<reference evidence="2" key="1">
    <citation type="submission" date="2023-10" db="EMBL/GenBank/DDBJ databases">
        <authorList>
            <person name="Hackl T."/>
        </authorList>
    </citation>
    <scope>NUCLEOTIDE SEQUENCE</scope>
</reference>
<comment type="caution">
    <text evidence="2">The sequence shown here is derived from an EMBL/GenBank/DDBJ whole genome shotgun (WGS) entry which is preliminary data.</text>
</comment>
<evidence type="ECO:0000259" key="1">
    <source>
        <dbReference type="Pfam" id="PF20150"/>
    </source>
</evidence>
<dbReference type="Pfam" id="PF20150">
    <property type="entry name" value="2EXR"/>
    <property type="match status" value="1"/>
</dbReference>
<sequence length="203" mass="22865">MTTVTHANGSQPSSQATFTCFPQLPPELRDLIWEAALPIWSISLNIESRHHRYVHICQRIGRGRLAISQACHGARCAGLETLAKMEKYYSAHHRKELGPTDIDYSRLISCNTGFAGLAIKPEASELQHMFLCLRPGEAKQMRAPQVTVLAANLLAATPSLRSICVVRIPSRHLRNEEVIGGFIMDYIRVIKEGYKYYNPKRHV</sequence>
<proteinExistence type="predicted"/>